<comment type="caution">
    <text evidence="2">The sequence shown here is derived from an EMBL/GenBank/DDBJ whole genome shotgun (WGS) entry which is preliminary data.</text>
</comment>
<dbReference type="OrthoDB" id="792396at2"/>
<evidence type="ECO:0000313" key="3">
    <source>
        <dbReference type="Proteomes" id="UP000295620"/>
    </source>
</evidence>
<dbReference type="AlphaFoldDB" id="A0A4R6T177"/>
<organism evidence="2 3">
    <name type="scientific">Pedobacter metabolipauper</name>
    <dbReference type="NCBI Taxonomy" id="425513"/>
    <lineage>
        <taxon>Bacteria</taxon>
        <taxon>Pseudomonadati</taxon>
        <taxon>Bacteroidota</taxon>
        <taxon>Sphingobacteriia</taxon>
        <taxon>Sphingobacteriales</taxon>
        <taxon>Sphingobacteriaceae</taxon>
        <taxon>Pedobacter</taxon>
    </lineage>
</organism>
<evidence type="ECO:0000256" key="1">
    <source>
        <dbReference type="SAM" id="Phobius"/>
    </source>
</evidence>
<reference evidence="2 3" key="1">
    <citation type="submission" date="2019-03" db="EMBL/GenBank/DDBJ databases">
        <title>Genomic Encyclopedia of Archaeal and Bacterial Type Strains, Phase II (KMG-II): from individual species to whole genera.</title>
        <authorList>
            <person name="Goeker M."/>
        </authorList>
    </citation>
    <scope>NUCLEOTIDE SEQUENCE [LARGE SCALE GENOMIC DNA]</scope>
    <source>
        <strain evidence="2 3">DSM 19035</strain>
    </source>
</reference>
<feature type="transmembrane region" description="Helical" evidence="1">
    <location>
        <begin position="161"/>
        <end position="183"/>
    </location>
</feature>
<sequence>MLLTEEQCAEIRVYIFDVPRYRETYDEIYDHILNSMASKEGDFDLELVREIIDEDFGGFSQIVKQEALYQKQITSKYRKMLWSEMYAGTFHFPEALKNLGLLFICYMIYDYSLTNEVNVKVFYQALLIAVTIPGVIYLVKRFIIDRNRLKLSIKYDFMHQAWILGFLLMNSMITLTLIDGAAFEISKAAKVLVILTLYFVTSIYIRSFMRLCVKKMQILTV</sequence>
<protein>
    <submittedName>
        <fullName evidence="2">Uncharacterized protein</fullName>
    </submittedName>
</protein>
<dbReference type="EMBL" id="SNYC01000003">
    <property type="protein sequence ID" value="TDQ11809.1"/>
    <property type="molecule type" value="Genomic_DNA"/>
</dbReference>
<proteinExistence type="predicted"/>
<keyword evidence="1" id="KW-1133">Transmembrane helix</keyword>
<feature type="transmembrane region" description="Helical" evidence="1">
    <location>
        <begin position="121"/>
        <end position="140"/>
    </location>
</feature>
<keyword evidence="1" id="KW-0812">Transmembrane</keyword>
<dbReference type="RefSeq" id="WP_133574851.1">
    <property type="nucleotide sequence ID" value="NZ_SNYC01000003.1"/>
</dbReference>
<dbReference type="Proteomes" id="UP000295620">
    <property type="component" value="Unassembled WGS sequence"/>
</dbReference>
<feature type="transmembrane region" description="Helical" evidence="1">
    <location>
        <begin position="189"/>
        <end position="209"/>
    </location>
</feature>
<accession>A0A4R6T177</accession>
<feature type="transmembrane region" description="Helical" evidence="1">
    <location>
        <begin position="85"/>
        <end position="109"/>
    </location>
</feature>
<keyword evidence="3" id="KW-1185">Reference proteome</keyword>
<gene>
    <name evidence="2" type="ORF">ATK78_0938</name>
</gene>
<evidence type="ECO:0000313" key="2">
    <source>
        <dbReference type="EMBL" id="TDQ11809.1"/>
    </source>
</evidence>
<name>A0A4R6T177_9SPHI</name>
<keyword evidence="1" id="KW-0472">Membrane</keyword>